<dbReference type="EMBL" id="SIHI01000105">
    <property type="protein sequence ID" value="TWT30518.1"/>
    <property type="molecule type" value="Genomic_DNA"/>
</dbReference>
<reference evidence="1 2" key="1">
    <citation type="submission" date="2019-02" db="EMBL/GenBank/DDBJ databases">
        <title>Deep-cultivation of Planctomycetes and their phenomic and genomic characterization uncovers novel biology.</title>
        <authorList>
            <person name="Wiegand S."/>
            <person name="Jogler M."/>
            <person name="Boedeker C."/>
            <person name="Pinto D."/>
            <person name="Vollmers J."/>
            <person name="Rivas-Marin E."/>
            <person name="Kohn T."/>
            <person name="Peeters S.H."/>
            <person name="Heuer A."/>
            <person name="Rast P."/>
            <person name="Oberbeckmann S."/>
            <person name="Bunk B."/>
            <person name="Jeske O."/>
            <person name="Meyerdierks A."/>
            <person name="Storesund J.E."/>
            <person name="Kallscheuer N."/>
            <person name="Luecker S."/>
            <person name="Lage O.M."/>
            <person name="Pohl T."/>
            <person name="Merkel B.J."/>
            <person name="Hornburger P."/>
            <person name="Mueller R.-W."/>
            <person name="Bruemmer F."/>
            <person name="Labrenz M."/>
            <person name="Spormann A.M."/>
            <person name="Op Den Camp H."/>
            <person name="Overmann J."/>
            <person name="Amann R."/>
            <person name="Jetten M.S.M."/>
            <person name="Mascher T."/>
            <person name="Medema M.H."/>
            <person name="Devos D.P."/>
            <person name="Kaster A.-K."/>
            <person name="Ovreas L."/>
            <person name="Rohde M."/>
            <person name="Galperin M.Y."/>
            <person name="Jogler C."/>
        </authorList>
    </citation>
    <scope>NUCLEOTIDE SEQUENCE [LARGE SCALE GENOMIC DNA]</scope>
    <source>
        <strain evidence="1 2">KOR42</strain>
    </source>
</reference>
<protein>
    <submittedName>
        <fullName evidence="1">Uncharacterized protein</fullName>
    </submittedName>
</protein>
<gene>
    <name evidence="1" type="ORF">KOR42_54570</name>
</gene>
<proteinExistence type="predicted"/>
<keyword evidence="2" id="KW-1185">Reference proteome</keyword>
<sequence length="171" mass="19058">MTTELELKKKPQSPEFNNSAGRLLSLLRLLESKEHYFNTVVQLYGRKNDAPNDIKGRAYIDFMGIVGKTFDEFIVEIETSPKIPDGTRAVIKDGIANLIHCAFPSSPNNAPRALQEAEVALLRMAGSMLDVEDDLEQSDADAIRESMDELRKELENSDCCVENKSQVLIVG</sequence>
<organism evidence="1 2">
    <name type="scientific">Thalassoglobus neptunius</name>
    <dbReference type="NCBI Taxonomy" id="1938619"/>
    <lineage>
        <taxon>Bacteria</taxon>
        <taxon>Pseudomonadati</taxon>
        <taxon>Planctomycetota</taxon>
        <taxon>Planctomycetia</taxon>
        <taxon>Planctomycetales</taxon>
        <taxon>Planctomycetaceae</taxon>
        <taxon>Thalassoglobus</taxon>
    </lineage>
</organism>
<dbReference type="RefSeq" id="WP_146512667.1">
    <property type="nucleotide sequence ID" value="NZ_SIHI01000105.1"/>
</dbReference>
<evidence type="ECO:0000313" key="2">
    <source>
        <dbReference type="Proteomes" id="UP000317243"/>
    </source>
</evidence>
<name>A0A5C5UWG8_9PLAN</name>
<dbReference type="AlphaFoldDB" id="A0A5C5UWG8"/>
<dbReference type="Proteomes" id="UP000317243">
    <property type="component" value="Unassembled WGS sequence"/>
</dbReference>
<accession>A0A5C5UWG8</accession>
<evidence type="ECO:0000313" key="1">
    <source>
        <dbReference type="EMBL" id="TWT30518.1"/>
    </source>
</evidence>
<comment type="caution">
    <text evidence="1">The sequence shown here is derived from an EMBL/GenBank/DDBJ whole genome shotgun (WGS) entry which is preliminary data.</text>
</comment>